<reference evidence="1" key="1">
    <citation type="submission" date="2013-09" db="EMBL/GenBank/DDBJ databases">
        <title>Analysis of type B2 neurotoxin-encoding plasmid in Clostridium botulinum.</title>
        <authorList>
            <person name="Hosomi K."/>
            <person name="Sakaguchi Y."/>
            <person name="Gotoh K."/>
            <person name="Nakamura K."/>
            <person name="Kohda T."/>
            <person name="Mukamoto M."/>
            <person name="Iida T."/>
            <person name="Kozaki S."/>
        </authorList>
    </citation>
    <scope>NUCLEOTIDE SEQUENCE</scope>
    <source>
        <strain evidence="1">111</strain>
        <plasmid evidence="1">pCB111</plasmid>
    </source>
</reference>
<sequence>MKIEASVLIILLTVAFVRQCIWSNTPKVNKFKDLKYGLVRFKLNHKLMIGILCDKRGGIFKPMEYSILLKNNSLIWIDAKNLLVKQY</sequence>
<organism evidence="1">
    <name type="scientific">Clostridium botulinum</name>
    <dbReference type="NCBI Taxonomy" id="1491"/>
    <lineage>
        <taxon>Bacteria</taxon>
        <taxon>Bacillati</taxon>
        <taxon>Bacillota</taxon>
        <taxon>Clostridia</taxon>
        <taxon>Eubacteriales</taxon>
        <taxon>Clostridiaceae</taxon>
        <taxon>Clostridium</taxon>
    </lineage>
</organism>
<protein>
    <submittedName>
        <fullName evidence="1">Uncharacterized protein</fullName>
    </submittedName>
</protein>
<dbReference type="RefSeq" id="WP_032072504.1">
    <property type="nucleotide sequence ID" value="NC_025146.1"/>
</dbReference>
<evidence type="ECO:0000313" key="1">
    <source>
        <dbReference type="EMBL" id="BAP25764.1"/>
    </source>
</evidence>
<dbReference type="AlphaFoldDB" id="A0A077K324"/>
<keyword evidence="1" id="KW-0614">Plasmid</keyword>
<dbReference type="EMBL" id="AB855771">
    <property type="protein sequence ID" value="BAP25764.1"/>
    <property type="molecule type" value="Genomic_DNA"/>
</dbReference>
<accession>A0A077K324</accession>
<proteinExistence type="predicted"/>
<geneLocation type="plasmid" evidence="1">
    <name>pCB111</name>
</geneLocation>
<name>A0A077K324_CLOBO</name>